<feature type="transmembrane region" description="Helical" evidence="1">
    <location>
        <begin position="339"/>
        <end position="364"/>
    </location>
</feature>
<keyword evidence="1" id="KW-0812">Transmembrane</keyword>
<feature type="transmembrane region" description="Helical" evidence="1">
    <location>
        <begin position="120"/>
        <end position="138"/>
    </location>
</feature>
<gene>
    <name evidence="3" type="ORF">IRZ65_11850</name>
    <name evidence="4" type="ORF">NCTC11842_05466</name>
</gene>
<organism evidence="4 5">
    <name type="scientific">Pseudomonas luteola</name>
    <dbReference type="NCBI Taxonomy" id="47886"/>
    <lineage>
        <taxon>Bacteria</taxon>
        <taxon>Pseudomonadati</taxon>
        <taxon>Pseudomonadota</taxon>
        <taxon>Gammaproteobacteria</taxon>
        <taxon>Pseudomonadales</taxon>
        <taxon>Pseudomonadaceae</taxon>
        <taxon>Pseudomonas</taxon>
    </lineage>
</organism>
<feature type="transmembrane region" description="Helical" evidence="1">
    <location>
        <begin position="276"/>
        <end position="300"/>
    </location>
</feature>
<keyword evidence="1" id="KW-1133">Transmembrane helix</keyword>
<keyword evidence="1" id="KW-0472">Membrane</keyword>
<evidence type="ECO:0000256" key="1">
    <source>
        <dbReference type="SAM" id="Phobius"/>
    </source>
</evidence>
<feature type="transmembrane region" description="Helical" evidence="1">
    <location>
        <begin position="79"/>
        <end position="99"/>
    </location>
</feature>
<reference evidence="3 6" key="2">
    <citation type="submission" date="2020-10" db="EMBL/GenBank/DDBJ databases">
        <title>Genome sequences of Pseudomonas isolates.</title>
        <authorList>
            <person name="Wessels L."/>
            <person name="Reich F."/>
            <person name="Hammerl J."/>
        </authorList>
    </citation>
    <scope>NUCLEOTIDE SEQUENCE [LARGE SCALE GENOMIC DNA]</scope>
    <source>
        <strain evidence="3 6">20-MO00624-0</strain>
    </source>
</reference>
<dbReference type="Proteomes" id="UP000250443">
    <property type="component" value="Unassembled WGS sequence"/>
</dbReference>
<reference evidence="4 5" key="1">
    <citation type="submission" date="2018-06" db="EMBL/GenBank/DDBJ databases">
        <authorList>
            <consortium name="Pathogen Informatics"/>
            <person name="Doyle S."/>
        </authorList>
    </citation>
    <scope>NUCLEOTIDE SEQUENCE [LARGE SCALE GENOMIC DNA]</scope>
    <source>
        <strain evidence="4 5">NCTC11842</strain>
    </source>
</reference>
<keyword evidence="4" id="KW-0012">Acyltransferase</keyword>
<evidence type="ECO:0000313" key="6">
    <source>
        <dbReference type="Proteomes" id="UP000626180"/>
    </source>
</evidence>
<dbReference type="EMBL" id="UAUF01000015">
    <property type="protein sequence ID" value="SPZ16434.1"/>
    <property type="molecule type" value="Genomic_DNA"/>
</dbReference>
<sequence>MTMTFGIISLYIISLFVLDHVFSKTAILSSQALSRSSPLDALRGLLATSVVCSHFFVTYNWKATGEWGRSDNTIMNNMGAVPVSMFFMITGFLFFGKIYNKSSIDWKRVFSSRVKRIMPLYVFAVLVVAAVSFCQTQFHLVSLPQLVKEIIRWGIFKGSSFNGFEDSWLITAGVQWTLKYEWFFYLLLPVLAALLNRQGYGWYLAGSLLVALAVIPAHYFHFIDASLGILFLAGFLPVLVKNHRPHWISKLRSKPAAVLAVVLIGISMGLDDYFSLLQVSMLGIAFLIMALGNDLFGLLSRRGLKTLGEISYSIYLLHGIVLYVVFTLCNGFAVTGGSVTSYLAFLPFILLLVCGISTITFLMIEKPFILKPKQGIEALAPPP</sequence>
<dbReference type="Proteomes" id="UP000626180">
    <property type="component" value="Unassembled WGS sequence"/>
</dbReference>
<evidence type="ECO:0000259" key="2">
    <source>
        <dbReference type="Pfam" id="PF01757"/>
    </source>
</evidence>
<dbReference type="PANTHER" id="PTHR23028">
    <property type="entry name" value="ACETYLTRANSFERASE"/>
    <property type="match status" value="1"/>
</dbReference>
<dbReference type="PANTHER" id="PTHR23028:SF53">
    <property type="entry name" value="ACYL_TRANSF_3 DOMAIN-CONTAINING PROTEIN"/>
    <property type="match status" value="1"/>
</dbReference>
<evidence type="ECO:0000313" key="4">
    <source>
        <dbReference type="EMBL" id="SPZ16434.1"/>
    </source>
</evidence>
<feature type="transmembrane region" description="Helical" evidence="1">
    <location>
        <begin position="200"/>
        <end position="219"/>
    </location>
</feature>
<dbReference type="AlphaFoldDB" id="A0A2X2DAN5"/>
<protein>
    <submittedName>
        <fullName evidence="3 4">Acyltransferase</fullName>
    </submittedName>
</protein>
<keyword evidence="6" id="KW-1185">Reference proteome</keyword>
<dbReference type="GO" id="GO:0016020">
    <property type="term" value="C:membrane"/>
    <property type="evidence" value="ECO:0007669"/>
    <property type="project" value="TreeGrafter"/>
</dbReference>
<evidence type="ECO:0000313" key="3">
    <source>
        <dbReference type="EMBL" id="MBF8641377.1"/>
    </source>
</evidence>
<dbReference type="RefSeq" id="WP_010798963.1">
    <property type="nucleotide sequence ID" value="NZ_FQYS01000006.1"/>
</dbReference>
<dbReference type="EMBL" id="JADMCD010000005">
    <property type="protein sequence ID" value="MBF8641377.1"/>
    <property type="molecule type" value="Genomic_DNA"/>
</dbReference>
<dbReference type="InterPro" id="IPR002656">
    <property type="entry name" value="Acyl_transf_3_dom"/>
</dbReference>
<dbReference type="Pfam" id="PF01757">
    <property type="entry name" value="Acyl_transf_3"/>
    <property type="match status" value="1"/>
</dbReference>
<dbReference type="InterPro" id="IPR050879">
    <property type="entry name" value="Acyltransferase_3"/>
</dbReference>
<name>A0A2X2DAN5_PSELU</name>
<feature type="transmembrane region" description="Helical" evidence="1">
    <location>
        <begin position="168"/>
        <end position="188"/>
    </location>
</feature>
<proteinExistence type="predicted"/>
<feature type="transmembrane region" description="Helical" evidence="1">
    <location>
        <begin position="6"/>
        <end position="29"/>
    </location>
</feature>
<evidence type="ECO:0000313" key="5">
    <source>
        <dbReference type="Proteomes" id="UP000250443"/>
    </source>
</evidence>
<feature type="domain" description="Acyltransferase 3" evidence="2">
    <location>
        <begin position="39"/>
        <end position="358"/>
    </location>
</feature>
<accession>A0A2X2DAN5</accession>
<dbReference type="GO" id="GO:0016747">
    <property type="term" value="F:acyltransferase activity, transferring groups other than amino-acyl groups"/>
    <property type="evidence" value="ECO:0007669"/>
    <property type="project" value="InterPro"/>
</dbReference>
<dbReference type="GO" id="GO:0000271">
    <property type="term" value="P:polysaccharide biosynthetic process"/>
    <property type="evidence" value="ECO:0007669"/>
    <property type="project" value="TreeGrafter"/>
</dbReference>
<feature type="transmembrane region" description="Helical" evidence="1">
    <location>
        <begin position="312"/>
        <end position="333"/>
    </location>
</feature>
<keyword evidence="4" id="KW-0808">Transferase</keyword>